<dbReference type="RefSeq" id="WP_173710320.1">
    <property type="nucleotide sequence ID" value="NZ_JABSWW010000001.1"/>
</dbReference>
<dbReference type="InterPro" id="IPR003615">
    <property type="entry name" value="HNH_nuc"/>
</dbReference>
<evidence type="ECO:0000313" key="2">
    <source>
        <dbReference type="EMBL" id="NRT87264.1"/>
    </source>
</evidence>
<comment type="caution">
    <text evidence="2">The sequence shown here is derived from an EMBL/GenBank/DDBJ whole genome shotgun (WGS) entry which is preliminary data.</text>
</comment>
<dbReference type="Pfam" id="PF13395">
    <property type="entry name" value="HNH_4"/>
    <property type="match status" value="1"/>
</dbReference>
<organism evidence="2 3">
    <name type="scientific">Clostridium beijerinckii</name>
    <name type="common">Clostridium MP</name>
    <dbReference type="NCBI Taxonomy" id="1520"/>
    <lineage>
        <taxon>Bacteria</taxon>
        <taxon>Bacillati</taxon>
        <taxon>Bacillota</taxon>
        <taxon>Clostridia</taxon>
        <taxon>Eubacteriales</taxon>
        <taxon>Clostridiaceae</taxon>
        <taxon>Clostridium</taxon>
    </lineage>
</organism>
<sequence length="398" mass="47653">MNDIYTRKDIILPKEISEVPYSNEVDYATFSRSLRDDKVVASYKMYWLLALLDEISLNNIEIEFKTLICKMVVKAWYPLLKYKLSFGLCDNLAKVATYISDTYNLESNYDERKLFDFIYSSQDKTLNKMLKELTLNVPYRFLSPFFENKLRGHKKVQKLIEELSKEDNECIYEIYKNNKDENCIRIKGNWCNYLKFNYRIIQGWAYYRLVCFLQKRNPNVPGIAMKLEAPKNRDLREQTKIWKQVIEQRHITDLYTGLDFTETNYNNYGVLSIDHFIPWSFVLHDQMWNLVPTFKNINSKKSDNLLQYDTYIDRFCEMQYEAFCVVVDENRKNQLEEYGQVLKVDNLKKFKQENKEEEFVKRMKQEIGPVYGVAVNQGFGVLENLYDCNHKHKFQQAR</sequence>
<accession>A0AAX0AYL8</accession>
<evidence type="ECO:0000313" key="3">
    <source>
        <dbReference type="Proteomes" id="UP001193748"/>
    </source>
</evidence>
<name>A0AAX0AYL8_CLOBE</name>
<dbReference type="EMBL" id="JABSWW010000001">
    <property type="protein sequence ID" value="NRT87264.1"/>
    <property type="molecule type" value="Genomic_DNA"/>
</dbReference>
<feature type="domain" description="HNH nuclease" evidence="1">
    <location>
        <begin position="253"/>
        <end position="304"/>
    </location>
</feature>
<dbReference type="Proteomes" id="UP001193748">
    <property type="component" value="Unassembled WGS sequence"/>
</dbReference>
<reference evidence="2" key="2">
    <citation type="journal article" date="2022" name="Nat. Biotechnol.">
        <title>Carbon-negative production of acetone and isopropanol by gas fermentation at industrial pilot scale.</title>
        <authorList>
            <person name="Liew F.E."/>
            <person name="Nogle R."/>
            <person name="Abdalla T."/>
            <person name="Rasor B.J."/>
            <person name="Canter C."/>
            <person name="Jensen R.O."/>
            <person name="Wang L."/>
            <person name="Strutz J."/>
            <person name="Chirania P."/>
            <person name="De Tissera S."/>
            <person name="Mueller A.P."/>
            <person name="Ruan Z."/>
            <person name="Gao A."/>
            <person name="Tran L."/>
            <person name="Engle N.L."/>
            <person name="Bromley J.C."/>
            <person name="Daniell J."/>
            <person name="Conrado R."/>
            <person name="Tschaplinski T.J."/>
            <person name="Giannone R.J."/>
            <person name="Hettich R.L."/>
            <person name="Karim A.S."/>
            <person name="Simpson S.D."/>
            <person name="Brown S.D."/>
            <person name="Leang C."/>
            <person name="Jewett M.C."/>
            <person name="Kopke M."/>
        </authorList>
    </citation>
    <scope>NUCLEOTIDE SEQUENCE</scope>
    <source>
        <strain evidence="2">DJ080</strain>
    </source>
</reference>
<evidence type="ECO:0000259" key="1">
    <source>
        <dbReference type="Pfam" id="PF13395"/>
    </source>
</evidence>
<reference evidence="2" key="1">
    <citation type="submission" date="2020-05" db="EMBL/GenBank/DDBJ databases">
        <authorList>
            <person name="Brown S."/>
            <person name="Huntemann M."/>
            <person name="Clum A."/>
            <person name="Spunde A."/>
            <person name="Palaniappan K."/>
            <person name="Ritter S."/>
            <person name="Mikhailova N."/>
            <person name="Chen I.-M."/>
            <person name="Stamatis D."/>
            <person name="Reddy T."/>
            <person name="O'Malley R."/>
            <person name="Daum C."/>
            <person name="Shapiro N."/>
            <person name="Ivanova N."/>
            <person name="Kyrpides N."/>
            <person name="Woyke T."/>
        </authorList>
    </citation>
    <scope>NUCLEOTIDE SEQUENCE</scope>
    <source>
        <strain evidence="2">DJ080</strain>
    </source>
</reference>
<protein>
    <recommendedName>
        <fullName evidence="1">HNH nuclease domain-containing protein</fullName>
    </recommendedName>
</protein>
<gene>
    <name evidence="2" type="ORF">B0H41_000943</name>
</gene>
<dbReference type="Gene3D" id="1.10.30.50">
    <property type="match status" value="1"/>
</dbReference>
<proteinExistence type="predicted"/>
<dbReference type="AlphaFoldDB" id="A0AAX0AYL8"/>
<dbReference type="CDD" id="cd00085">
    <property type="entry name" value="HNHc"/>
    <property type="match status" value="1"/>
</dbReference>